<dbReference type="PANTHER" id="PTHR11548">
    <property type="entry name" value="THYMIDYLATE SYNTHASE 1"/>
    <property type="match status" value="1"/>
</dbReference>
<dbReference type="SUPFAM" id="SSF55831">
    <property type="entry name" value="Thymidylate synthase/dCMP hydroxymethylase"/>
    <property type="match status" value="1"/>
</dbReference>
<dbReference type="PANTHER" id="PTHR11548:SF9">
    <property type="entry name" value="THYMIDYLATE SYNTHASE"/>
    <property type="match status" value="1"/>
</dbReference>
<comment type="caution">
    <text evidence="5">The sequence shown here is derived from an EMBL/GenBank/DDBJ whole genome shotgun (WGS) entry which is preliminary data.</text>
</comment>
<evidence type="ECO:0000256" key="3">
    <source>
        <dbReference type="ARBA" id="ARBA00022679"/>
    </source>
</evidence>
<dbReference type="InterPro" id="IPR023451">
    <property type="entry name" value="Thymidate_synth/dCMP_Mease_dom"/>
</dbReference>
<gene>
    <name evidence="5" type="ORF">GGQ99_002305</name>
</gene>
<dbReference type="Proteomes" id="UP000539538">
    <property type="component" value="Unassembled WGS sequence"/>
</dbReference>
<evidence type="ECO:0000256" key="1">
    <source>
        <dbReference type="ARBA" id="ARBA00011947"/>
    </source>
</evidence>
<evidence type="ECO:0000313" key="6">
    <source>
        <dbReference type="Proteomes" id="UP000539538"/>
    </source>
</evidence>
<dbReference type="EC" id="2.1.1.45" evidence="1"/>
<organism evidence="5 6">
    <name type="scientific">Aminobacter niigataensis</name>
    <dbReference type="NCBI Taxonomy" id="83265"/>
    <lineage>
        <taxon>Bacteria</taxon>
        <taxon>Pseudomonadati</taxon>
        <taxon>Pseudomonadota</taxon>
        <taxon>Alphaproteobacteria</taxon>
        <taxon>Hyphomicrobiales</taxon>
        <taxon>Phyllobacteriaceae</taxon>
        <taxon>Aminobacter</taxon>
    </lineage>
</organism>
<protein>
    <recommendedName>
        <fullName evidence="1">thymidylate synthase</fullName>
        <ecNumber evidence="1">2.1.1.45</ecNumber>
    </recommendedName>
</protein>
<dbReference type="PRINTS" id="PR00108">
    <property type="entry name" value="THYMDSNTHASE"/>
</dbReference>
<keyword evidence="2 5" id="KW-0489">Methyltransferase</keyword>
<proteinExistence type="predicted"/>
<evidence type="ECO:0000259" key="4">
    <source>
        <dbReference type="Pfam" id="PF00303"/>
    </source>
</evidence>
<evidence type="ECO:0000313" key="5">
    <source>
        <dbReference type="EMBL" id="MBB4650550.1"/>
    </source>
</evidence>
<dbReference type="Pfam" id="PF00303">
    <property type="entry name" value="Thymidylat_synt"/>
    <property type="match status" value="1"/>
</dbReference>
<dbReference type="EMBL" id="JACHOT010000002">
    <property type="protein sequence ID" value="MBB4650550.1"/>
    <property type="molecule type" value="Genomic_DNA"/>
</dbReference>
<dbReference type="InterPro" id="IPR036926">
    <property type="entry name" value="Thymidate_synth/dCMP_Mease_sf"/>
</dbReference>
<feature type="domain" description="Thymidylate synthase/dCMP hydroxymethylase" evidence="4">
    <location>
        <begin position="12"/>
        <end position="228"/>
    </location>
</feature>
<dbReference type="Gene3D" id="3.30.572.10">
    <property type="entry name" value="Thymidylate synthase/dCMP hydroxymethylase domain"/>
    <property type="match status" value="1"/>
</dbReference>
<keyword evidence="3 5" id="KW-0808">Transferase</keyword>
<dbReference type="RefSeq" id="WP_183262619.1">
    <property type="nucleotide sequence ID" value="NZ_BAAAVZ010000002.1"/>
</dbReference>
<name>A0ABR6L3D4_9HYPH</name>
<evidence type="ECO:0000256" key="2">
    <source>
        <dbReference type="ARBA" id="ARBA00022603"/>
    </source>
</evidence>
<reference evidence="5 6" key="1">
    <citation type="submission" date="2020-08" db="EMBL/GenBank/DDBJ databases">
        <title>Genomic Encyclopedia of Type Strains, Phase IV (KMG-IV): sequencing the most valuable type-strain genomes for metagenomic binning, comparative biology and taxonomic classification.</title>
        <authorList>
            <person name="Goeker M."/>
        </authorList>
    </citation>
    <scope>NUCLEOTIDE SEQUENCE [LARGE SCALE GENOMIC DNA]</scope>
    <source>
        <strain evidence="5 6">DSM 7050</strain>
    </source>
</reference>
<sequence>MRFSSSNKALKSLASLVLDRGQLTAPRGMPTIELLGVQFVLTNPRARIVTLPSRKFSLPLALGELCWHLRGDNEVGALAYYAKAWRTFTDDGRHVSGSCYGRKLLSDSCEGTTAWNRLVNLLRHDPSTRRATFSFISNEEQVEASRDVSCVSNIQFLLRGGKIHLFTFMRSNDLFLGLPYDLFLFTYFQELMSLELGVPMGEYHHYATSLHIYEHNIVACKNMAQEQDLPDGYSPKINSKQDLVELAETEASIRLGDTSPYRDGPLTAYVEALLDFRQNVHSD</sequence>
<dbReference type="InterPro" id="IPR045097">
    <property type="entry name" value="Thymidate_synth/dCMP_Mease"/>
</dbReference>
<accession>A0ABR6L3D4</accession>
<dbReference type="GO" id="GO:0004799">
    <property type="term" value="F:thymidylate synthase activity"/>
    <property type="evidence" value="ECO:0007669"/>
    <property type="project" value="UniProtKB-EC"/>
</dbReference>
<keyword evidence="6" id="KW-1185">Reference proteome</keyword>
<dbReference type="GO" id="GO:0032259">
    <property type="term" value="P:methylation"/>
    <property type="evidence" value="ECO:0007669"/>
    <property type="project" value="UniProtKB-KW"/>
</dbReference>
<dbReference type="InterPro" id="IPR000398">
    <property type="entry name" value="Thymidylate_synthase"/>
</dbReference>